<dbReference type="SUPFAM" id="SSF50249">
    <property type="entry name" value="Nucleic acid-binding proteins"/>
    <property type="match status" value="1"/>
</dbReference>
<feature type="compositionally biased region" description="Basic and acidic residues" evidence="3">
    <location>
        <begin position="120"/>
        <end position="131"/>
    </location>
</feature>
<evidence type="ECO:0000313" key="4">
    <source>
        <dbReference type="EMBL" id="QBE48500.1"/>
    </source>
</evidence>
<evidence type="ECO:0000256" key="3">
    <source>
        <dbReference type="SAM" id="MobiDB-lite"/>
    </source>
</evidence>
<reference evidence="4 5" key="1">
    <citation type="submission" date="2019-02" db="EMBL/GenBank/DDBJ databases">
        <authorList>
            <person name="Sun L."/>
            <person name="Pan D."/>
            <person name="Wu X."/>
        </authorList>
    </citation>
    <scope>NUCLEOTIDE SEQUENCE [LARGE SCALE GENOMIC DNA]</scope>
    <source>
        <strain evidence="4 5">JW-1</strain>
    </source>
</reference>
<dbReference type="PROSITE" id="PS50935">
    <property type="entry name" value="SSB"/>
    <property type="match status" value="1"/>
</dbReference>
<accession>A0A4P6KEF4</accession>
<protein>
    <submittedName>
        <fullName evidence="4">Single-stranded DNA-binding protein</fullName>
    </submittedName>
</protein>
<evidence type="ECO:0000256" key="2">
    <source>
        <dbReference type="PROSITE-ProRule" id="PRU00252"/>
    </source>
</evidence>
<sequence>MAIQTQQSISGFIATQPQLTVSEHGISRFHARIGIEHSRQEPDGSFTQLEPTFHGLAIFRKTAEEAAARFRKGDRFVASGRVHEYNYDKDGETVAAEEFIASRIGHDLARTRYEVDRSPRREAIAHEHDALGDSAVASATSPQPKVASRASL</sequence>
<dbReference type="EMBL" id="CP035806">
    <property type="protein sequence ID" value="QBE48500.1"/>
    <property type="molecule type" value="Genomic_DNA"/>
</dbReference>
<dbReference type="Proteomes" id="UP000289260">
    <property type="component" value="Chromosome"/>
</dbReference>
<dbReference type="CDD" id="cd04496">
    <property type="entry name" value="SSB_OBF"/>
    <property type="match status" value="1"/>
</dbReference>
<dbReference type="Gene3D" id="2.40.50.140">
    <property type="entry name" value="Nucleic acid-binding proteins"/>
    <property type="match status" value="1"/>
</dbReference>
<dbReference type="OrthoDB" id="4773434at2"/>
<keyword evidence="1 2" id="KW-0238">DNA-binding</keyword>
<name>A0A4P6KEF4_9MICO</name>
<organism evidence="4 5">
    <name type="scientific">Leucobacter triazinivorans</name>
    <dbReference type="NCBI Taxonomy" id="1784719"/>
    <lineage>
        <taxon>Bacteria</taxon>
        <taxon>Bacillati</taxon>
        <taxon>Actinomycetota</taxon>
        <taxon>Actinomycetes</taxon>
        <taxon>Micrococcales</taxon>
        <taxon>Microbacteriaceae</taxon>
        <taxon>Leucobacter</taxon>
    </lineage>
</organism>
<evidence type="ECO:0000256" key="1">
    <source>
        <dbReference type="ARBA" id="ARBA00023125"/>
    </source>
</evidence>
<gene>
    <name evidence="4" type="ORF">EVS81_06305</name>
</gene>
<dbReference type="KEGG" id="ltr:EVS81_06305"/>
<dbReference type="GO" id="GO:0003697">
    <property type="term" value="F:single-stranded DNA binding"/>
    <property type="evidence" value="ECO:0007669"/>
    <property type="project" value="InterPro"/>
</dbReference>
<feature type="region of interest" description="Disordered" evidence="3">
    <location>
        <begin position="120"/>
        <end position="152"/>
    </location>
</feature>
<dbReference type="InterPro" id="IPR012340">
    <property type="entry name" value="NA-bd_OB-fold"/>
</dbReference>
<dbReference type="Pfam" id="PF00436">
    <property type="entry name" value="SSB"/>
    <property type="match status" value="1"/>
</dbReference>
<evidence type="ECO:0000313" key="5">
    <source>
        <dbReference type="Proteomes" id="UP000289260"/>
    </source>
</evidence>
<dbReference type="InterPro" id="IPR000424">
    <property type="entry name" value="Primosome_PriB/ssb"/>
</dbReference>
<dbReference type="RefSeq" id="WP_130109636.1">
    <property type="nucleotide sequence ID" value="NZ_CP035806.1"/>
</dbReference>
<dbReference type="AlphaFoldDB" id="A0A4P6KEF4"/>
<proteinExistence type="predicted"/>
<keyword evidence="5" id="KW-1185">Reference proteome</keyword>